<proteinExistence type="predicted"/>
<organism evidence="1 2">
    <name type="scientific">Candidatus Azambacteria bacterium GW2011_GWB1_46_27</name>
    <dbReference type="NCBI Taxonomy" id="1618617"/>
    <lineage>
        <taxon>Bacteria</taxon>
        <taxon>Candidatus Azamiibacteriota</taxon>
    </lineage>
</organism>
<reference evidence="1 2" key="1">
    <citation type="journal article" date="2015" name="Nature">
        <title>rRNA introns, odd ribosomes, and small enigmatic genomes across a large radiation of phyla.</title>
        <authorList>
            <person name="Brown C.T."/>
            <person name="Hug L.A."/>
            <person name="Thomas B.C."/>
            <person name="Sharon I."/>
            <person name="Castelle C.J."/>
            <person name="Singh A."/>
            <person name="Wilkins M.J."/>
            <person name="Williams K.H."/>
            <person name="Banfield J.F."/>
        </authorList>
    </citation>
    <scope>NUCLEOTIDE SEQUENCE [LARGE SCALE GENOMIC DNA]</scope>
</reference>
<comment type="caution">
    <text evidence="1">The sequence shown here is derived from an EMBL/GenBank/DDBJ whole genome shotgun (WGS) entry which is preliminary data.</text>
</comment>
<dbReference type="AlphaFoldDB" id="A0A0G1SPR9"/>
<protein>
    <submittedName>
        <fullName evidence="1">Uncharacterized protein</fullName>
    </submittedName>
</protein>
<accession>A0A0G1SPR9</accession>
<evidence type="ECO:0000313" key="2">
    <source>
        <dbReference type="Proteomes" id="UP000034067"/>
    </source>
</evidence>
<dbReference type="Proteomes" id="UP000034067">
    <property type="component" value="Unassembled WGS sequence"/>
</dbReference>
<name>A0A0G1SPR9_9BACT</name>
<dbReference type="EMBL" id="LCMJ01000017">
    <property type="protein sequence ID" value="KKU35260.1"/>
    <property type="molecule type" value="Genomic_DNA"/>
</dbReference>
<gene>
    <name evidence="1" type="ORF">UX48_C0017G0002</name>
</gene>
<sequence length="51" mass="5732">MSRACIKYLNICGICGIFQAVHPVRYPLLNIYALNIKTGKMASHARIIKNI</sequence>
<evidence type="ECO:0000313" key="1">
    <source>
        <dbReference type="EMBL" id="KKU35260.1"/>
    </source>
</evidence>